<dbReference type="Proteomes" id="UP001152523">
    <property type="component" value="Unassembled WGS sequence"/>
</dbReference>
<evidence type="ECO:0000313" key="1">
    <source>
        <dbReference type="EMBL" id="CAH9096963.1"/>
    </source>
</evidence>
<dbReference type="PANTHER" id="PTHR11439">
    <property type="entry name" value="GAG-POL-RELATED RETROTRANSPOSON"/>
    <property type="match status" value="1"/>
</dbReference>
<dbReference type="EMBL" id="CAMAPF010000089">
    <property type="protein sequence ID" value="CAH9096963.1"/>
    <property type="molecule type" value="Genomic_DNA"/>
</dbReference>
<dbReference type="PANTHER" id="PTHR11439:SF487">
    <property type="entry name" value="RNA-DIRECTED DNA POLYMERASE"/>
    <property type="match status" value="1"/>
</dbReference>
<reference evidence="2" key="1">
    <citation type="submission" date="2022-07" db="EMBL/GenBank/DDBJ databases">
        <authorList>
            <person name="Macas J."/>
            <person name="Novak P."/>
            <person name="Neumann P."/>
        </authorList>
    </citation>
    <scope>NUCLEOTIDE SEQUENCE</scope>
</reference>
<name>A0AAV0FRB1_9ASTE</name>
<proteinExistence type="predicted"/>
<evidence type="ECO:0000313" key="2">
    <source>
        <dbReference type="EMBL" id="CAH9138114.1"/>
    </source>
</evidence>
<evidence type="ECO:0000313" key="3">
    <source>
        <dbReference type="Proteomes" id="UP001152523"/>
    </source>
</evidence>
<dbReference type="SUPFAM" id="SSF56672">
    <property type="entry name" value="DNA/RNA polymerases"/>
    <property type="match status" value="1"/>
</dbReference>
<dbReference type="CDD" id="cd09272">
    <property type="entry name" value="RNase_HI_RT_Ty1"/>
    <property type="match status" value="1"/>
</dbReference>
<dbReference type="InterPro" id="IPR043502">
    <property type="entry name" value="DNA/RNA_pol_sf"/>
</dbReference>
<dbReference type="EMBL" id="CAMAPF010001004">
    <property type="protein sequence ID" value="CAH9138114.1"/>
    <property type="molecule type" value="Genomic_DNA"/>
</dbReference>
<keyword evidence="3" id="KW-1185">Reference proteome</keyword>
<sequence length="214" mass="23850">MTTWHQRLGHPSESVMKWLGPVPCQAHWDAALRVVRYLKGSPGQGILLRADSELSLTGWCDSDWAACPLTRRSLSGWLVFLGHSPISWKTKKQSTVSRSSAEAEYRAMAAATCELKWLKALLLSLGINHDEAIPLFCDSQSALHIARNPVFHERTKHIEVDCHFIRDAIKTGLITPSYVPTTMQLADIFTKALGKTQFHFLLGKLGILDPHAPT</sequence>
<organism evidence="2 3">
    <name type="scientific">Cuscuta epithymum</name>
    <dbReference type="NCBI Taxonomy" id="186058"/>
    <lineage>
        <taxon>Eukaryota</taxon>
        <taxon>Viridiplantae</taxon>
        <taxon>Streptophyta</taxon>
        <taxon>Embryophyta</taxon>
        <taxon>Tracheophyta</taxon>
        <taxon>Spermatophyta</taxon>
        <taxon>Magnoliopsida</taxon>
        <taxon>eudicotyledons</taxon>
        <taxon>Gunneridae</taxon>
        <taxon>Pentapetalae</taxon>
        <taxon>asterids</taxon>
        <taxon>lamiids</taxon>
        <taxon>Solanales</taxon>
        <taxon>Convolvulaceae</taxon>
        <taxon>Cuscuteae</taxon>
        <taxon>Cuscuta</taxon>
        <taxon>Cuscuta subgen. Cuscuta</taxon>
    </lineage>
</organism>
<protein>
    <submittedName>
        <fullName evidence="2">Uncharacterized protein</fullName>
    </submittedName>
</protein>
<accession>A0AAV0FRB1</accession>
<gene>
    <name evidence="1" type="ORF">CEPIT_LOCUS13912</name>
    <name evidence="2" type="ORF">CEPIT_LOCUS36552</name>
</gene>
<dbReference type="AlphaFoldDB" id="A0AAV0FRB1"/>
<comment type="caution">
    <text evidence="2">The sequence shown here is derived from an EMBL/GenBank/DDBJ whole genome shotgun (WGS) entry which is preliminary data.</text>
</comment>